<dbReference type="SUPFAM" id="SSF52096">
    <property type="entry name" value="ClpP/crotonase"/>
    <property type="match status" value="1"/>
</dbReference>
<dbReference type="Proteomes" id="UP000478740">
    <property type="component" value="Unassembled WGS sequence"/>
</dbReference>
<organism evidence="1 2">
    <name type="scientific">Paracoccus shanxieyensis</name>
    <dbReference type="NCBI Taxonomy" id="2675752"/>
    <lineage>
        <taxon>Bacteria</taxon>
        <taxon>Pseudomonadati</taxon>
        <taxon>Pseudomonadota</taxon>
        <taxon>Alphaproteobacteria</taxon>
        <taxon>Rhodobacterales</taxon>
        <taxon>Paracoccaceae</taxon>
        <taxon>Paracoccus</taxon>
    </lineage>
</organism>
<dbReference type="RefSeq" id="WP_155045543.1">
    <property type="nucleotide sequence ID" value="NZ_WMIH01000015.1"/>
</dbReference>
<accession>A0A6L6IYU2</accession>
<proteinExistence type="predicted"/>
<evidence type="ECO:0008006" key="3">
    <source>
        <dbReference type="Google" id="ProtNLM"/>
    </source>
</evidence>
<dbReference type="AlphaFoldDB" id="A0A6L6IYU2"/>
<evidence type="ECO:0000313" key="2">
    <source>
        <dbReference type="Proteomes" id="UP000478740"/>
    </source>
</evidence>
<name>A0A6L6IYU2_9RHOB</name>
<comment type="caution">
    <text evidence="1">The sequence shown here is derived from an EMBL/GenBank/DDBJ whole genome shotgun (WGS) entry which is preliminary data.</text>
</comment>
<keyword evidence="2" id="KW-1185">Reference proteome</keyword>
<sequence>MAKLASPQGAIRAVLISQVLLGAALVFLDLRGSPGEAAPGMFAPPAQGPSVRPYRPDLRPGEPGAPAMRPMPERLEFVAADGSIDISGQIAPGDADRFAAWLEQNRPEASRVTLDSSGGSVSDALAIGRTIRGAGYATEVQDGAVCMSACPYLLAAGTERRVAPGGVVGVHQHYFGKNTMLPTFMAVNDLQRGQAGVMDYLTEMGVDLRLMSYAMRTPPDEINVLDAGLMRELSLTTAPNA</sequence>
<dbReference type="InterPro" id="IPR029045">
    <property type="entry name" value="ClpP/crotonase-like_dom_sf"/>
</dbReference>
<gene>
    <name evidence="1" type="ORF">GL284_15440</name>
</gene>
<protein>
    <recommendedName>
        <fullName evidence="3">Periplasmic protein-like protein</fullName>
    </recommendedName>
</protein>
<evidence type="ECO:0000313" key="1">
    <source>
        <dbReference type="EMBL" id="MTH65666.1"/>
    </source>
</evidence>
<dbReference type="Gene3D" id="3.90.226.10">
    <property type="entry name" value="2-enoyl-CoA Hydratase, Chain A, domain 1"/>
    <property type="match status" value="1"/>
</dbReference>
<reference evidence="1 2" key="1">
    <citation type="submission" date="2019-11" db="EMBL/GenBank/DDBJ databases">
        <authorList>
            <person name="Dong K."/>
        </authorList>
    </citation>
    <scope>NUCLEOTIDE SEQUENCE [LARGE SCALE GENOMIC DNA]</scope>
    <source>
        <strain evidence="1 2">DK608</strain>
    </source>
</reference>
<dbReference type="EMBL" id="WMII01000015">
    <property type="protein sequence ID" value="MTH65666.1"/>
    <property type="molecule type" value="Genomic_DNA"/>
</dbReference>